<name>A0ABN6QHR5_NOSCO</name>
<feature type="chain" id="PRO_5046611910" evidence="1">
    <location>
        <begin position="19"/>
        <end position="212"/>
    </location>
</feature>
<proteinExistence type="predicted"/>
<evidence type="ECO:0000313" key="2">
    <source>
        <dbReference type="EMBL" id="BDI20962.1"/>
    </source>
</evidence>
<keyword evidence="2" id="KW-0614">Plasmid</keyword>
<geneLocation type="plasmid" evidence="2 3">
    <name>pANSO36C</name>
</geneLocation>
<keyword evidence="1" id="KW-0732">Signal</keyword>
<dbReference type="RefSeq" id="WP_251961005.1">
    <property type="nucleotide sequence ID" value="NZ_AP025735.1"/>
</dbReference>
<gene>
    <name evidence="2" type="ORF">ANSO36C_67640</name>
</gene>
<evidence type="ECO:0000313" key="3">
    <source>
        <dbReference type="Proteomes" id="UP001055453"/>
    </source>
</evidence>
<reference evidence="2" key="1">
    <citation type="submission" date="2022-04" db="EMBL/GenBank/DDBJ databases">
        <title>Complete genome sequence of a cyanobacterium, Nostoc sp. SO-36, isolated in Antarctica.</title>
        <authorList>
            <person name="Kanesaki Y."/>
            <person name="Effendi D."/>
            <person name="Sakamoto T."/>
            <person name="Ohtani S."/>
            <person name="Awai K."/>
        </authorList>
    </citation>
    <scope>NUCLEOTIDE SEQUENCE</scope>
    <source>
        <strain evidence="2">SO-36</strain>
        <plasmid evidence="2">pANSO36C</plasmid>
    </source>
</reference>
<protein>
    <submittedName>
        <fullName evidence="2">Uncharacterized protein</fullName>
    </submittedName>
</protein>
<feature type="signal peptide" evidence="1">
    <location>
        <begin position="1"/>
        <end position="18"/>
    </location>
</feature>
<dbReference type="Proteomes" id="UP001055453">
    <property type="component" value="Plasmid pANSO36C"/>
</dbReference>
<accession>A0ABN6QHR5</accession>
<keyword evidence="3" id="KW-1185">Reference proteome</keyword>
<sequence length="212" mass="21371">MKLIKSGLIATATVGVLAASIAPAAAIPYGSNTVYKVMDATYGSTVYISATANSRVQVQLGSVDRSTARIAGACGELRISVPSSGSFEGLKVDSMAIDASALPTQVLPACTSGTFAEARTANFKTPNGQVVIVGKTPGSAVAITLPSTASRNVSINACGFGILRASSGSTLPDTFDIGTNSYTLASLADAGDPPICRTTNGVSSAYIPSSWP</sequence>
<dbReference type="EMBL" id="AP025735">
    <property type="protein sequence ID" value="BDI20962.1"/>
    <property type="molecule type" value="Genomic_DNA"/>
</dbReference>
<organism evidence="2 3">
    <name type="scientific">Nostoc cf. commune SO-36</name>
    <dbReference type="NCBI Taxonomy" id="449208"/>
    <lineage>
        <taxon>Bacteria</taxon>
        <taxon>Bacillati</taxon>
        <taxon>Cyanobacteriota</taxon>
        <taxon>Cyanophyceae</taxon>
        <taxon>Nostocales</taxon>
        <taxon>Nostocaceae</taxon>
        <taxon>Nostoc</taxon>
    </lineage>
</organism>
<evidence type="ECO:0000256" key="1">
    <source>
        <dbReference type="SAM" id="SignalP"/>
    </source>
</evidence>